<dbReference type="AlphaFoldDB" id="A0A1G2HJF8"/>
<evidence type="ECO:0000256" key="1">
    <source>
        <dbReference type="ARBA" id="ARBA00006068"/>
    </source>
</evidence>
<dbReference type="Proteomes" id="UP000179153">
    <property type="component" value="Unassembled WGS sequence"/>
</dbReference>
<name>A0A1G2HJF8_9BACT</name>
<proteinExistence type="inferred from homology"/>
<sequence>MSQNAKKIIIIAIAGLLLSASAVLGVRYIKHTYIDTGQPHSVKNSIDAMGIFSEIGTLFDSALRGEKDGRINALLLGMGGQAHISGELTDTVILASFNIERERLDLFSIPRDLWVRANENNFQKINELYRFAGGTENPDITKINDIKEKVRAIAGLPVHYTALINFQGVVDIVDALGGVTIESRQLDGKSALTYIRDRSTPGGDFDRMLRQQELIRALAAKVKAENGAIGETADIGKLLAALNENFGFDASLTNLLRFAQMAQNVKKENIFSHAITSQSGGPLVAEYRNIGEREIYILTPKAGLEDYSEVQSFIQQIIDEQGTNN</sequence>
<dbReference type="PANTHER" id="PTHR33392">
    <property type="entry name" value="POLYISOPRENYL-TEICHOIC ACID--PEPTIDOGLYCAN TEICHOIC ACID TRANSFERASE TAGU"/>
    <property type="match status" value="1"/>
</dbReference>
<evidence type="ECO:0000259" key="2">
    <source>
        <dbReference type="Pfam" id="PF03816"/>
    </source>
</evidence>
<comment type="caution">
    <text evidence="3">The sequence shown here is derived from an EMBL/GenBank/DDBJ whole genome shotgun (WGS) entry which is preliminary data.</text>
</comment>
<dbReference type="Pfam" id="PF03816">
    <property type="entry name" value="LytR_cpsA_psr"/>
    <property type="match status" value="2"/>
</dbReference>
<evidence type="ECO:0000313" key="3">
    <source>
        <dbReference type="EMBL" id="OGZ62028.1"/>
    </source>
</evidence>
<protein>
    <recommendedName>
        <fullName evidence="2">Cell envelope-related transcriptional attenuator domain-containing protein</fullName>
    </recommendedName>
</protein>
<accession>A0A1G2HJF8</accession>
<dbReference type="InterPro" id="IPR004474">
    <property type="entry name" value="LytR_CpsA_psr"/>
</dbReference>
<gene>
    <name evidence="3" type="ORF">A2932_00750</name>
</gene>
<feature type="domain" description="Cell envelope-related transcriptional attenuator" evidence="2">
    <location>
        <begin position="89"/>
        <end position="184"/>
    </location>
</feature>
<dbReference type="Gene3D" id="3.40.630.190">
    <property type="entry name" value="LCP protein"/>
    <property type="match status" value="2"/>
</dbReference>
<evidence type="ECO:0000313" key="4">
    <source>
        <dbReference type="Proteomes" id="UP000179153"/>
    </source>
</evidence>
<dbReference type="PANTHER" id="PTHR33392:SF6">
    <property type="entry name" value="POLYISOPRENYL-TEICHOIC ACID--PEPTIDOGLYCAN TEICHOIC ACID TRANSFERASE TAGU"/>
    <property type="match status" value="1"/>
</dbReference>
<comment type="similarity">
    <text evidence="1">Belongs to the LytR/CpsA/Psr (LCP) family.</text>
</comment>
<dbReference type="STRING" id="1802163.A2932_00750"/>
<reference evidence="3 4" key="1">
    <citation type="journal article" date="2016" name="Nat. Commun.">
        <title>Thousands of microbial genomes shed light on interconnected biogeochemical processes in an aquifer system.</title>
        <authorList>
            <person name="Anantharaman K."/>
            <person name="Brown C.T."/>
            <person name="Hug L.A."/>
            <person name="Sharon I."/>
            <person name="Castelle C.J."/>
            <person name="Probst A.J."/>
            <person name="Thomas B.C."/>
            <person name="Singh A."/>
            <person name="Wilkins M.J."/>
            <person name="Karaoz U."/>
            <person name="Brodie E.L."/>
            <person name="Williams K.H."/>
            <person name="Hubbard S.S."/>
            <person name="Banfield J.F."/>
        </authorList>
    </citation>
    <scope>NUCLEOTIDE SEQUENCE [LARGE SCALE GENOMIC DNA]</scope>
</reference>
<organism evidence="3 4">
    <name type="scientific">Candidatus Spechtbacteria bacterium RIFCSPLOWO2_01_FULL_46_10</name>
    <dbReference type="NCBI Taxonomy" id="1802163"/>
    <lineage>
        <taxon>Bacteria</taxon>
        <taxon>Candidatus Spechtiibacteriota</taxon>
    </lineage>
</organism>
<dbReference type="EMBL" id="MHOI01000003">
    <property type="protein sequence ID" value="OGZ62028.1"/>
    <property type="molecule type" value="Genomic_DNA"/>
</dbReference>
<dbReference type="InterPro" id="IPR050922">
    <property type="entry name" value="LytR/CpsA/Psr_CW_biosynth"/>
</dbReference>
<feature type="domain" description="Cell envelope-related transcriptional attenuator" evidence="2">
    <location>
        <begin position="185"/>
        <end position="223"/>
    </location>
</feature>